<dbReference type="AlphaFoldDB" id="A0A3M6TBH6"/>
<protein>
    <submittedName>
        <fullName evidence="1">Uncharacterized protein</fullName>
    </submittedName>
</protein>
<dbReference type="Proteomes" id="UP000275408">
    <property type="component" value="Unassembled WGS sequence"/>
</dbReference>
<evidence type="ECO:0000313" key="2">
    <source>
        <dbReference type="Proteomes" id="UP000275408"/>
    </source>
</evidence>
<organism evidence="1 2">
    <name type="scientific">Pocillopora damicornis</name>
    <name type="common">Cauliflower coral</name>
    <name type="synonym">Millepora damicornis</name>
    <dbReference type="NCBI Taxonomy" id="46731"/>
    <lineage>
        <taxon>Eukaryota</taxon>
        <taxon>Metazoa</taxon>
        <taxon>Cnidaria</taxon>
        <taxon>Anthozoa</taxon>
        <taxon>Hexacorallia</taxon>
        <taxon>Scleractinia</taxon>
        <taxon>Astrocoeniina</taxon>
        <taxon>Pocilloporidae</taxon>
        <taxon>Pocillopora</taxon>
    </lineage>
</organism>
<evidence type="ECO:0000313" key="1">
    <source>
        <dbReference type="EMBL" id="RMX38745.1"/>
    </source>
</evidence>
<reference evidence="1 2" key="1">
    <citation type="journal article" date="2018" name="Sci. Rep.">
        <title>Comparative analysis of the Pocillopora damicornis genome highlights role of immune system in coral evolution.</title>
        <authorList>
            <person name="Cunning R."/>
            <person name="Bay R.A."/>
            <person name="Gillette P."/>
            <person name="Baker A.C."/>
            <person name="Traylor-Knowles N."/>
        </authorList>
    </citation>
    <scope>NUCLEOTIDE SEQUENCE [LARGE SCALE GENOMIC DNA]</scope>
    <source>
        <strain evidence="1">RSMAS</strain>
        <tissue evidence="1">Whole animal</tissue>
    </source>
</reference>
<accession>A0A3M6TBH6</accession>
<name>A0A3M6TBH6_POCDA</name>
<sequence>MTFIQKVNSPVILEKLIKIYFNLTQANQRVRERYENLVLDQDNNFYLRQSNAHQSTPCQFTASQSRASQSKPRLLVIKAQTLSITFSSNSQTPTIVTTRLNAVAGRYTLKASEVH</sequence>
<proteinExistence type="predicted"/>
<comment type="caution">
    <text evidence="1">The sequence shown here is derived from an EMBL/GenBank/DDBJ whole genome shotgun (WGS) entry which is preliminary data.</text>
</comment>
<keyword evidence="2" id="KW-1185">Reference proteome</keyword>
<dbReference type="EMBL" id="RCHS01003951">
    <property type="protein sequence ID" value="RMX38745.1"/>
    <property type="molecule type" value="Genomic_DNA"/>
</dbReference>
<gene>
    <name evidence="1" type="ORF">pdam_00012447</name>
</gene>